<evidence type="ECO:0000313" key="8">
    <source>
        <dbReference type="EMBL" id="ABC29511.1"/>
    </source>
</evidence>
<name>Q2SIL3_HAHCH</name>
<keyword evidence="9" id="KW-1185">Reference proteome</keyword>
<dbReference type="EC" id="3.1.3.48" evidence="2"/>
<dbReference type="eggNOG" id="COG0394">
    <property type="taxonomic scope" value="Bacteria"/>
</dbReference>
<dbReference type="InterPro" id="IPR017867">
    <property type="entry name" value="Tyr_phospatase_low_mol_wt"/>
</dbReference>
<dbReference type="PRINTS" id="PR00719">
    <property type="entry name" value="LMWPTPASE"/>
</dbReference>
<evidence type="ECO:0000259" key="7">
    <source>
        <dbReference type="SMART" id="SM00226"/>
    </source>
</evidence>
<dbReference type="SMART" id="SM00226">
    <property type="entry name" value="LMWPc"/>
    <property type="match status" value="1"/>
</dbReference>
<dbReference type="EMBL" id="CP000155">
    <property type="protein sequence ID" value="ABC29511.1"/>
    <property type="molecule type" value="Genomic_DNA"/>
</dbReference>
<accession>Q2SIL3</accession>
<comment type="similarity">
    <text evidence="1">Belongs to the low molecular weight phosphotyrosine protein phosphatase family.</text>
</comment>
<evidence type="ECO:0000256" key="3">
    <source>
        <dbReference type="ARBA" id="ARBA00022801"/>
    </source>
</evidence>
<dbReference type="Gene3D" id="3.40.50.2300">
    <property type="match status" value="1"/>
</dbReference>
<keyword evidence="3" id="KW-0378">Hydrolase</keyword>
<protein>
    <recommendedName>
        <fullName evidence="2">protein-tyrosine-phosphatase</fullName>
        <ecNumber evidence="2">3.1.3.48</ecNumber>
    </recommendedName>
</protein>
<dbReference type="SUPFAM" id="SSF52788">
    <property type="entry name" value="Phosphotyrosine protein phosphatases I"/>
    <property type="match status" value="1"/>
</dbReference>
<dbReference type="GO" id="GO:0004725">
    <property type="term" value="F:protein tyrosine phosphatase activity"/>
    <property type="evidence" value="ECO:0007669"/>
    <property type="project" value="UniProtKB-EC"/>
</dbReference>
<feature type="active site" evidence="6">
    <location>
        <position position="37"/>
    </location>
</feature>
<keyword evidence="4" id="KW-0904">Protein phosphatase</keyword>
<dbReference type="HOGENOM" id="CLU_071415_1_2_6"/>
<evidence type="ECO:0000256" key="6">
    <source>
        <dbReference type="PIRSR" id="PIRSR617867-1"/>
    </source>
</evidence>
<dbReference type="PANTHER" id="PTHR11717:SF31">
    <property type="entry name" value="LOW MOLECULAR WEIGHT PROTEIN-TYROSINE-PHOSPHATASE ETP-RELATED"/>
    <property type="match status" value="1"/>
</dbReference>
<dbReference type="AlphaFoldDB" id="Q2SIL3"/>
<dbReference type="STRING" id="349521.HCH_02726"/>
<comment type="catalytic activity">
    <reaction evidence="5">
        <text>O-phospho-L-tyrosyl-[protein] + H2O = L-tyrosyl-[protein] + phosphate</text>
        <dbReference type="Rhea" id="RHEA:10684"/>
        <dbReference type="Rhea" id="RHEA-COMP:10136"/>
        <dbReference type="Rhea" id="RHEA-COMP:20101"/>
        <dbReference type="ChEBI" id="CHEBI:15377"/>
        <dbReference type="ChEBI" id="CHEBI:43474"/>
        <dbReference type="ChEBI" id="CHEBI:46858"/>
        <dbReference type="ChEBI" id="CHEBI:61978"/>
        <dbReference type="EC" id="3.1.3.48"/>
    </reaction>
</comment>
<feature type="active site" description="Nucleophile" evidence="6">
    <location>
        <position position="31"/>
    </location>
</feature>
<dbReference type="InterPro" id="IPR023485">
    <property type="entry name" value="Ptyr_pPase"/>
</dbReference>
<dbReference type="InterPro" id="IPR050438">
    <property type="entry name" value="LMW_PTPase"/>
</dbReference>
<dbReference type="PANTHER" id="PTHR11717">
    <property type="entry name" value="LOW MOLECULAR WEIGHT PROTEIN TYROSINE PHOSPHATASE"/>
    <property type="match status" value="1"/>
</dbReference>
<evidence type="ECO:0000313" key="9">
    <source>
        <dbReference type="Proteomes" id="UP000000238"/>
    </source>
</evidence>
<dbReference type="Pfam" id="PF01451">
    <property type="entry name" value="LMWPc"/>
    <property type="match status" value="1"/>
</dbReference>
<evidence type="ECO:0000256" key="2">
    <source>
        <dbReference type="ARBA" id="ARBA00013064"/>
    </source>
</evidence>
<evidence type="ECO:0000256" key="1">
    <source>
        <dbReference type="ARBA" id="ARBA00011063"/>
    </source>
</evidence>
<dbReference type="InterPro" id="IPR036196">
    <property type="entry name" value="Ptyr_pPase_sf"/>
</dbReference>
<evidence type="ECO:0000256" key="4">
    <source>
        <dbReference type="ARBA" id="ARBA00022912"/>
    </source>
</evidence>
<feature type="active site" description="Proton donor" evidence="6">
    <location>
        <position position="146"/>
    </location>
</feature>
<proteinExistence type="inferred from homology"/>
<sequence>MTEYLCMVVGLYKRYSILPLGFSPKRVIFICKGNVCRSVYAEAYLKNVLSKDDSSGKVEIISCGLATDGNTPANPTAKDVAAGRRLDLQGHKSTRIQDVALRESDLLVVMEPYMVKALQPYQKNGSGTHILILGMLGENKTPNIPDPYGKEVAVFNEVFDTIELKLDILQKSL</sequence>
<feature type="domain" description="Phosphotyrosine protein phosphatase I" evidence="7">
    <location>
        <begin position="25"/>
        <end position="172"/>
    </location>
</feature>
<dbReference type="Proteomes" id="UP000000238">
    <property type="component" value="Chromosome"/>
</dbReference>
<organism evidence="8 9">
    <name type="scientific">Hahella chejuensis (strain KCTC 2396)</name>
    <dbReference type="NCBI Taxonomy" id="349521"/>
    <lineage>
        <taxon>Bacteria</taxon>
        <taxon>Pseudomonadati</taxon>
        <taxon>Pseudomonadota</taxon>
        <taxon>Gammaproteobacteria</taxon>
        <taxon>Oceanospirillales</taxon>
        <taxon>Hahellaceae</taxon>
        <taxon>Hahella</taxon>
    </lineage>
</organism>
<reference evidence="8 9" key="1">
    <citation type="journal article" date="2005" name="Nucleic Acids Res.">
        <title>Genomic blueprint of Hahella chejuensis, a marine microbe producing an algicidal agent.</title>
        <authorList>
            <person name="Jeong H."/>
            <person name="Yim J.H."/>
            <person name="Lee C."/>
            <person name="Choi S.-H."/>
            <person name="Park Y.K."/>
            <person name="Yoon S.H."/>
            <person name="Hur C.-G."/>
            <person name="Kang H.-Y."/>
            <person name="Kim D."/>
            <person name="Lee H.H."/>
            <person name="Park K.H."/>
            <person name="Park S.-H."/>
            <person name="Park H.-S."/>
            <person name="Lee H.K."/>
            <person name="Oh T.K."/>
            <person name="Kim J.F."/>
        </authorList>
    </citation>
    <scope>NUCLEOTIDE SEQUENCE [LARGE SCALE GENOMIC DNA]</scope>
    <source>
        <strain evidence="8 9">KCTC 2396</strain>
    </source>
</reference>
<dbReference type="KEGG" id="hch:HCH_02726"/>
<gene>
    <name evidence="8" type="ordered locus">HCH_02726</name>
</gene>
<evidence type="ECO:0000256" key="5">
    <source>
        <dbReference type="ARBA" id="ARBA00051722"/>
    </source>
</evidence>